<evidence type="ECO:0000256" key="4">
    <source>
        <dbReference type="ARBA" id="ARBA00004123"/>
    </source>
</evidence>
<dbReference type="GO" id="GO:0005634">
    <property type="term" value="C:nucleus"/>
    <property type="evidence" value="ECO:0007669"/>
    <property type="project" value="UniProtKB-SubCell"/>
</dbReference>
<dbReference type="Proteomes" id="UP000054567">
    <property type="component" value="Unassembled WGS sequence"/>
</dbReference>
<feature type="region of interest" description="Disordered" evidence="13">
    <location>
        <begin position="642"/>
        <end position="706"/>
    </location>
</feature>
<sequence>MASDLPTQKCFRLAVEGCGHGKLHEIYDSVKKSAEAKGWDGVDLVIIGGDFQAVRNSNDMACMAVPAKYKKIGDFHEYYSGARVAPYLTIFVGGNHEASNHLFELYYGGWVAPNIYYLGAANVIRCGPLRIAGMSGIWKGYDYRRQHFERLPYGDDALRSIYHVREIDVRKLLQVRTQVDIGISHDWPQAIEWTGDVDDLFRRKPHFVKDAESGKLGSPAVRYVLDRLRPAHWFSAHLHVKYTSTLEHKAYSPPRAVNAHNIDTKSQQSRMKDPAKDPEPEEVMVKPMQACVTRPEMMTPGAAAYSDRRPVTYNTQLQSSEQDRINAWRGFYEVASKREAEENAEYLKAADEFRRRVDAGEIEKPKSNIDYQVTWKKVVTDDGLSREVSDVVRTKAEDEINQVQKETAPSPVKNADEIDLEMESASETAETPNEALDASITKQNLSTQLETTASMPMPPAQFDGVSDELREQLPASFQKRDKTQDKAIAEEELPEGITNKATQFLALDKCEPHRKFLELLEIFPVSESDHTDEQRPYQLEYDKEWLAITRVFAEGFVVGKKSQVPIDKGSAFYKPKIIDAEAWVEENIVKEGKMVVPHNFTITAPVYEPSVPVTTPEQPFEYLNPQTTRFCEMLGIANPFEQSEEERAEQEAAIRQANDRRKSESAHSGRRAGFRGGRGGGWGRGNGGYGGRGGWQGGRGRGRGGP</sequence>
<comment type="similarity">
    <text evidence="5">Belongs to the lariat debranching enzyme family.</text>
</comment>
<evidence type="ECO:0000259" key="14">
    <source>
        <dbReference type="SMART" id="SM01124"/>
    </source>
</evidence>
<dbReference type="InterPro" id="IPR004843">
    <property type="entry name" value="Calcineurin-like_PHP"/>
</dbReference>
<dbReference type="PANTHER" id="PTHR12849">
    <property type="entry name" value="RNA LARIAT DEBRANCHING ENZYME"/>
    <property type="match status" value="1"/>
</dbReference>
<keyword evidence="12" id="KW-0539">Nucleus</keyword>
<evidence type="ECO:0000256" key="13">
    <source>
        <dbReference type="SAM" id="MobiDB-lite"/>
    </source>
</evidence>
<organism evidence="15 16">
    <name type="scientific">Coccidioides posadasii RMSCC 3488</name>
    <dbReference type="NCBI Taxonomy" id="454284"/>
    <lineage>
        <taxon>Eukaryota</taxon>
        <taxon>Fungi</taxon>
        <taxon>Dikarya</taxon>
        <taxon>Ascomycota</taxon>
        <taxon>Pezizomycotina</taxon>
        <taxon>Eurotiomycetes</taxon>
        <taxon>Eurotiomycetidae</taxon>
        <taxon>Onygenales</taxon>
        <taxon>Onygenaceae</taxon>
        <taxon>Coccidioides</taxon>
    </lineage>
</organism>
<feature type="compositionally biased region" description="Gly residues" evidence="13">
    <location>
        <begin position="674"/>
        <end position="706"/>
    </location>
</feature>
<gene>
    <name evidence="15" type="ORF">CPAG_02995</name>
</gene>
<reference evidence="16" key="2">
    <citation type="journal article" date="2009" name="Genome Res.">
        <title>Comparative genomic analyses of the human fungal pathogens Coccidioides and their relatives.</title>
        <authorList>
            <person name="Sharpton T.J."/>
            <person name="Stajich J.E."/>
            <person name="Rounsley S.D."/>
            <person name="Gardner M.J."/>
            <person name="Wortman J.R."/>
            <person name="Jordar V.S."/>
            <person name="Maiti R."/>
            <person name="Kodira C.D."/>
            <person name="Neafsey D.E."/>
            <person name="Zeng Q."/>
            <person name="Hung C.-Y."/>
            <person name="McMahan C."/>
            <person name="Muszewska A."/>
            <person name="Grynberg M."/>
            <person name="Mandel M.A."/>
            <person name="Kellner E.M."/>
            <person name="Barker B.M."/>
            <person name="Galgiani J.N."/>
            <person name="Orbach M.J."/>
            <person name="Kirkland T.N."/>
            <person name="Cole G.T."/>
            <person name="Henn M.R."/>
            <person name="Birren B.W."/>
            <person name="Taylor J.W."/>
        </authorList>
    </citation>
    <scope>NUCLEOTIDE SEQUENCE [LARGE SCALE GENOMIC DNA]</scope>
    <source>
        <strain evidence="16">RMSCC 3488</strain>
    </source>
</reference>
<evidence type="ECO:0000256" key="11">
    <source>
        <dbReference type="ARBA" id="ARBA00023211"/>
    </source>
</evidence>
<evidence type="ECO:0000256" key="7">
    <source>
        <dbReference type="ARBA" id="ARBA00022723"/>
    </source>
</evidence>
<evidence type="ECO:0000256" key="8">
    <source>
        <dbReference type="ARBA" id="ARBA00022801"/>
    </source>
</evidence>
<dbReference type="CDD" id="cd00844">
    <property type="entry name" value="MPP_Dbr1_N"/>
    <property type="match status" value="1"/>
</dbReference>
<dbReference type="VEuPathDB" id="FungiDB:CPAG_02995"/>
<evidence type="ECO:0000256" key="12">
    <source>
        <dbReference type="ARBA" id="ARBA00023242"/>
    </source>
</evidence>
<name>A0A0J6I5J8_COCPO</name>
<reference evidence="16" key="3">
    <citation type="journal article" date="2010" name="Genome Res.">
        <title>Population genomic sequencing of Coccidioides fungi reveals recent hybridization and transposon control.</title>
        <authorList>
            <person name="Neafsey D.E."/>
            <person name="Barker B.M."/>
            <person name="Sharpton T.J."/>
            <person name="Stajich J.E."/>
            <person name="Park D.J."/>
            <person name="Whiston E."/>
            <person name="Hung C.-Y."/>
            <person name="McMahan C."/>
            <person name="White J."/>
            <person name="Sykes S."/>
            <person name="Heiman D."/>
            <person name="Young S."/>
            <person name="Zeng Q."/>
            <person name="Abouelleil A."/>
            <person name="Aftuck L."/>
            <person name="Bessette D."/>
            <person name="Brown A."/>
            <person name="FitzGerald M."/>
            <person name="Lui A."/>
            <person name="Macdonald J.P."/>
            <person name="Priest M."/>
            <person name="Orbach M.J."/>
            <person name="Galgiani J.N."/>
            <person name="Kirkland T.N."/>
            <person name="Cole G.T."/>
            <person name="Birren B.W."/>
            <person name="Henn M.R."/>
            <person name="Taylor J.W."/>
            <person name="Rounsley S.D."/>
        </authorList>
    </citation>
    <scope>NUCLEOTIDE SEQUENCE [LARGE SCALE GENOMIC DNA]</scope>
    <source>
        <strain evidence="16">RMSCC 3488</strain>
    </source>
</reference>
<dbReference type="SUPFAM" id="SSF56300">
    <property type="entry name" value="Metallo-dependent phosphatases"/>
    <property type="match status" value="1"/>
</dbReference>
<evidence type="ECO:0000256" key="6">
    <source>
        <dbReference type="ARBA" id="ARBA00022664"/>
    </source>
</evidence>
<proteinExistence type="inferred from homology"/>
<accession>A0A0J6I5J8</accession>
<evidence type="ECO:0000313" key="16">
    <source>
        <dbReference type="Proteomes" id="UP000054567"/>
    </source>
</evidence>
<comment type="cofactor">
    <cofactor evidence="1">
        <name>Mn(2+)</name>
        <dbReference type="ChEBI" id="CHEBI:29035"/>
    </cofactor>
</comment>
<comment type="subcellular location">
    <subcellularLocation>
        <location evidence="4">Nucleus</location>
    </subcellularLocation>
</comment>
<dbReference type="InterPro" id="IPR041816">
    <property type="entry name" value="Dbr1_N"/>
</dbReference>
<reference evidence="15 16" key="1">
    <citation type="submission" date="2007-06" db="EMBL/GenBank/DDBJ databases">
        <title>The Genome Sequence of Coccidioides posadasii RMSCC_3488.</title>
        <authorList>
            <consortium name="Coccidioides Genome Resources Consortium"/>
            <consortium name="The Broad Institute Genome Sequencing Platform"/>
            <person name="Henn M.R."/>
            <person name="Sykes S."/>
            <person name="Young S."/>
            <person name="Jaffe D."/>
            <person name="Berlin A."/>
            <person name="Alvarez P."/>
            <person name="Butler J."/>
            <person name="Gnerre S."/>
            <person name="Grabherr M."/>
            <person name="Mauceli E."/>
            <person name="Brockman W."/>
            <person name="Kodira C."/>
            <person name="Alvarado L."/>
            <person name="Zeng Q."/>
            <person name="Crawford M."/>
            <person name="Antoine C."/>
            <person name="Devon K."/>
            <person name="Galgiani J."/>
            <person name="Orsborn K."/>
            <person name="Lewis M.L."/>
            <person name="Nusbaum C."/>
            <person name="Galagan J."/>
            <person name="Birren B."/>
        </authorList>
    </citation>
    <scope>NUCLEOTIDE SEQUENCE [LARGE SCALE GENOMIC DNA]</scope>
    <source>
        <strain evidence="15 16">RMSCC 3488</strain>
    </source>
</reference>
<dbReference type="PANTHER" id="PTHR12849:SF0">
    <property type="entry name" value="LARIAT DEBRANCHING ENZYME"/>
    <property type="match status" value="1"/>
</dbReference>
<dbReference type="Pfam" id="PF05011">
    <property type="entry name" value="DBR1"/>
    <property type="match status" value="1"/>
</dbReference>
<evidence type="ECO:0000256" key="9">
    <source>
        <dbReference type="ARBA" id="ARBA00022833"/>
    </source>
</evidence>
<keyword evidence="8" id="KW-0378">Hydrolase</keyword>
<comment type="cofactor">
    <cofactor evidence="3">
        <name>Fe(2+)</name>
        <dbReference type="ChEBI" id="CHEBI:29033"/>
    </cofactor>
</comment>
<dbReference type="SMART" id="SM01124">
    <property type="entry name" value="DBR1"/>
    <property type="match status" value="1"/>
</dbReference>
<dbReference type="InterPro" id="IPR007708">
    <property type="entry name" value="DBR1_C"/>
</dbReference>
<evidence type="ECO:0000256" key="10">
    <source>
        <dbReference type="ARBA" id="ARBA00023004"/>
    </source>
</evidence>
<keyword evidence="6" id="KW-0507">mRNA processing</keyword>
<dbReference type="GO" id="GO:0000398">
    <property type="term" value="P:mRNA splicing, via spliceosome"/>
    <property type="evidence" value="ECO:0007669"/>
    <property type="project" value="TreeGrafter"/>
</dbReference>
<comment type="cofactor">
    <cofactor evidence="2">
        <name>Zn(2+)</name>
        <dbReference type="ChEBI" id="CHEBI:29105"/>
    </cofactor>
</comment>
<dbReference type="EMBL" id="DS268110">
    <property type="protein sequence ID" value="KMM66657.1"/>
    <property type="molecule type" value="Genomic_DNA"/>
</dbReference>
<evidence type="ECO:0000256" key="5">
    <source>
        <dbReference type="ARBA" id="ARBA00006045"/>
    </source>
</evidence>
<protein>
    <submittedName>
        <fullName evidence="15">Lariat debranching enzyme</fullName>
    </submittedName>
</protein>
<keyword evidence="10" id="KW-0408">Iron</keyword>
<keyword evidence="11" id="KW-0464">Manganese</keyword>
<evidence type="ECO:0000256" key="3">
    <source>
        <dbReference type="ARBA" id="ARBA00001954"/>
    </source>
</evidence>
<dbReference type="OrthoDB" id="407609at2759"/>
<dbReference type="Pfam" id="PF00149">
    <property type="entry name" value="Metallophos"/>
    <property type="match status" value="1"/>
</dbReference>
<dbReference type="GO" id="GO:0008419">
    <property type="term" value="F:RNA lariat debranching enzyme activity"/>
    <property type="evidence" value="ECO:0007669"/>
    <property type="project" value="TreeGrafter"/>
</dbReference>
<keyword evidence="9" id="KW-0862">Zinc</keyword>
<evidence type="ECO:0000313" key="15">
    <source>
        <dbReference type="EMBL" id="KMM66657.1"/>
    </source>
</evidence>
<dbReference type="AlphaFoldDB" id="A0A0J6I5J8"/>
<dbReference type="InterPro" id="IPR029052">
    <property type="entry name" value="Metallo-depent_PP-like"/>
</dbReference>
<dbReference type="GO" id="GO:0046872">
    <property type="term" value="F:metal ion binding"/>
    <property type="evidence" value="ECO:0007669"/>
    <property type="project" value="UniProtKB-KW"/>
</dbReference>
<evidence type="ECO:0000256" key="1">
    <source>
        <dbReference type="ARBA" id="ARBA00001936"/>
    </source>
</evidence>
<feature type="domain" description="Lariat debranching enzyme C-terminal" evidence="14">
    <location>
        <begin position="493"/>
        <end position="640"/>
    </location>
</feature>
<keyword evidence="7" id="KW-0479">Metal-binding</keyword>
<feature type="compositionally biased region" description="Basic and acidic residues" evidence="13">
    <location>
        <begin position="649"/>
        <end position="667"/>
    </location>
</feature>
<evidence type="ECO:0000256" key="2">
    <source>
        <dbReference type="ARBA" id="ARBA00001947"/>
    </source>
</evidence>